<dbReference type="GO" id="GO:0016972">
    <property type="term" value="F:thiol oxidase activity"/>
    <property type="evidence" value="ECO:0007669"/>
    <property type="project" value="UniProtKB-EC"/>
</dbReference>
<dbReference type="EMBL" id="MK500302">
    <property type="protein sequence ID" value="QBK85062.1"/>
    <property type="molecule type" value="Genomic_DNA"/>
</dbReference>
<dbReference type="Pfam" id="PF04777">
    <property type="entry name" value="Evr1_Alr"/>
    <property type="match status" value="1"/>
</dbReference>
<dbReference type="Gene3D" id="1.20.120.310">
    <property type="entry name" value="ERV/ALR sulfhydryl oxidase domain"/>
    <property type="match status" value="1"/>
</dbReference>
<keyword evidence="4 7" id="KW-0560">Oxidoreductase</keyword>
<accession>A0A481YP74</accession>
<comment type="catalytic activity">
    <reaction evidence="6 7">
        <text>2 R'C(R)SH + O2 = R'C(R)S-S(R)CR' + H2O2</text>
        <dbReference type="Rhea" id="RHEA:17357"/>
        <dbReference type="ChEBI" id="CHEBI:15379"/>
        <dbReference type="ChEBI" id="CHEBI:16240"/>
        <dbReference type="ChEBI" id="CHEBI:16520"/>
        <dbReference type="ChEBI" id="CHEBI:17412"/>
        <dbReference type="EC" id="1.8.3.2"/>
    </reaction>
</comment>
<evidence type="ECO:0000256" key="2">
    <source>
        <dbReference type="ARBA" id="ARBA00022630"/>
    </source>
</evidence>
<evidence type="ECO:0000256" key="1">
    <source>
        <dbReference type="ARBA" id="ARBA00001974"/>
    </source>
</evidence>
<dbReference type="EC" id="1.8.3.2" evidence="7"/>
<evidence type="ECO:0000256" key="3">
    <source>
        <dbReference type="ARBA" id="ARBA00022827"/>
    </source>
</evidence>
<name>A0A481YP74_9VIRU</name>
<comment type="cofactor">
    <cofactor evidence="1 7">
        <name>FAD</name>
        <dbReference type="ChEBI" id="CHEBI:57692"/>
    </cofactor>
</comment>
<reference evidence="9" key="1">
    <citation type="journal article" date="2019" name="MBio">
        <title>Virus Genomes from Deep Sea Sediments Expand the Ocean Megavirome and Support Independent Origins of Viral Gigantism.</title>
        <authorList>
            <person name="Backstrom D."/>
            <person name="Yutin N."/>
            <person name="Jorgensen S.L."/>
            <person name="Dharamshi J."/>
            <person name="Homa F."/>
            <person name="Zaremba-Niedwiedzka K."/>
            <person name="Spang A."/>
            <person name="Wolf Y.I."/>
            <person name="Koonin E.V."/>
            <person name="Ettema T.J."/>
        </authorList>
    </citation>
    <scope>NUCLEOTIDE SEQUENCE</scope>
</reference>
<organism evidence="9">
    <name type="scientific">Pithovirus LCDPAC02</name>
    <dbReference type="NCBI Taxonomy" id="2506601"/>
    <lineage>
        <taxon>Viruses</taxon>
        <taxon>Pithoviruses</taxon>
    </lineage>
</organism>
<evidence type="ECO:0000259" key="8">
    <source>
        <dbReference type="PROSITE" id="PS51324"/>
    </source>
</evidence>
<evidence type="ECO:0000313" key="9">
    <source>
        <dbReference type="EMBL" id="QBK85062.1"/>
    </source>
</evidence>
<evidence type="ECO:0000256" key="7">
    <source>
        <dbReference type="RuleBase" id="RU371123"/>
    </source>
</evidence>
<sequence length="188" mass="23043">MNEIMKIIGPGLWYIIHMYEINDQNDIFDYEELLFKIKDMLPCNICKEDFKVILYENIYRLYICNDYQGVYNFSIYIHNIVNKKLKKRIFKYTDKINFNMNEIESGLWYIIYNYSTEDISKYKKLLFKINILFPNSNFKKYYYLVLNNNIHKCKNVKEFSIYIHNLVNKKLGKSEVEIYEYQCENCNF</sequence>
<dbReference type="SUPFAM" id="SSF69000">
    <property type="entry name" value="FAD-dependent thiol oxidase"/>
    <property type="match status" value="1"/>
</dbReference>
<evidence type="ECO:0000256" key="6">
    <source>
        <dbReference type="ARBA" id="ARBA00048864"/>
    </source>
</evidence>
<evidence type="ECO:0000256" key="5">
    <source>
        <dbReference type="ARBA" id="ARBA00023157"/>
    </source>
</evidence>
<keyword evidence="5" id="KW-1015">Disulfide bond</keyword>
<protein>
    <recommendedName>
        <fullName evidence="7">Sulfhydryl oxidase</fullName>
        <ecNumber evidence="7">1.8.3.2</ecNumber>
    </recommendedName>
</protein>
<keyword evidence="3 7" id="KW-0274">FAD</keyword>
<proteinExistence type="predicted"/>
<dbReference type="PROSITE" id="PS51324">
    <property type="entry name" value="ERV_ALR"/>
    <property type="match status" value="1"/>
</dbReference>
<evidence type="ECO:0000256" key="4">
    <source>
        <dbReference type="ARBA" id="ARBA00023002"/>
    </source>
</evidence>
<feature type="domain" description="ERV/ALR sulfhydryl oxidase" evidence="8">
    <location>
        <begin position="1"/>
        <end position="100"/>
    </location>
</feature>
<gene>
    <name evidence="9" type="ORF">LCDPAC02_02610</name>
</gene>
<dbReference type="InterPro" id="IPR036774">
    <property type="entry name" value="ERV/ALR_sulphydryl_oxid_sf"/>
</dbReference>
<keyword evidence="2 7" id="KW-0285">Flavoprotein</keyword>
<dbReference type="InterPro" id="IPR017905">
    <property type="entry name" value="ERV/ALR_sulphydryl_oxidase"/>
</dbReference>